<comment type="subcellular location">
    <subcellularLocation>
        <location evidence="1 7">Cell membrane</location>
        <topology evidence="1 7">Multi-pass membrane protein</topology>
    </subcellularLocation>
</comment>
<dbReference type="GO" id="GO:0005886">
    <property type="term" value="C:plasma membrane"/>
    <property type="evidence" value="ECO:0007669"/>
    <property type="project" value="UniProtKB-SubCell"/>
</dbReference>
<feature type="domain" description="ABC transmembrane type-1" evidence="8">
    <location>
        <begin position="73"/>
        <end position="253"/>
    </location>
</feature>
<dbReference type="AlphaFoldDB" id="A0A9X8UHG7"/>
<comment type="similarity">
    <text evidence="7">Belongs to the binding-protein-dependent transport system permease family.</text>
</comment>
<dbReference type="Gene3D" id="1.10.3720.10">
    <property type="entry name" value="MetI-like"/>
    <property type="match status" value="1"/>
</dbReference>
<dbReference type="PANTHER" id="PTHR30151:SF0">
    <property type="entry name" value="ABC TRANSPORTER PERMEASE PROTEIN MJ0413-RELATED"/>
    <property type="match status" value="1"/>
</dbReference>
<feature type="transmembrane region" description="Helical" evidence="7">
    <location>
        <begin position="69"/>
        <end position="94"/>
    </location>
</feature>
<dbReference type="InterPro" id="IPR035906">
    <property type="entry name" value="MetI-like_sf"/>
</dbReference>
<dbReference type="PANTHER" id="PTHR30151">
    <property type="entry name" value="ALKANE SULFONATE ABC TRANSPORTER-RELATED, MEMBRANE SUBUNIT"/>
    <property type="match status" value="1"/>
</dbReference>
<feature type="transmembrane region" description="Helical" evidence="7">
    <location>
        <begin position="137"/>
        <end position="162"/>
    </location>
</feature>
<reference evidence="9 10" key="1">
    <citation type="submission" date="2019-03" db="EMBL/GenBank/DDBJ databases">
        <title>Genomic Encyclopedia of Type Strains, Phase IV (KMG-IV): sequencing the most valuable type-strain genomes for metagenomic binning, comparative biology and taxonomic classification.</title>
        <authorList>
            <person name="Goeker M."/>
        </authorList>
    </citation>
    <scope>NUCLEOTIDE SEQUENCE [LARGE SCALE GENOMIC DNA]</scope>
    <source>
        <strain evidence="9 10">DSM 100433</strain>
    </source>
</reference>
<evidence type="ECO:0000259" key="8">
    <source>
        <dbReference type="PROSITE" id="PS50928"/>
    </source>
</evidence>
<dbReference type="SUPFAM" id="SSF161098">
    <property type="entry name" value="MetI-like"/>
    <property type="match status" value="1"/>
</dbReference>
<evidence type="ECO:0000256" key="2">
    <source>
        <dbReference type="ARBA" id="ARBA00022448"/>
    </source>
</evidence>
<evidence type="ECO:0000256" key="3">
    <source>
        <dbReference type="ARBA" id="ARBA00022475"/>
    </source>
</evidence>
<evidence type="ECO:0000256" key="4">
    <source>
        <dbReference type="ARBA" id="ARBA00022692"/>
    </source>
</evidence>
<dbReference type="PROSITE" id="PS50928">
    <property type="entry name" value="ABC_TM1"/>
    <property type="match status" value="1"/>
</dbReference>
<proteinExistence type="inferred from homology"/>
<dbReference type="CDD" id="cd06261">
    <property type="entry name" value="TM_PBP2"/>
    <property type="match status" value="1"/>
</dbReference>
<feature type="transmembrane region" description="Helical" evidence="7">
    <location>
        <begin position="183"/>
        <end position="204"/>
    </location>
</feature>
<keyword evidence="4 7" id="KW-0812">Transmembrane</keyword>
<dbReference type="Pfam" id="PF00528">
    <property type="entry name" value="BPD_transp_1"/>
    <property type="match status" value="1"/>
</dbReference>
<keyword evidence="3" id="KW-1003">Cell membrane</keyword>
<name>A0A9X8UHG7_9FIRM</name>
<protein>
    <submittedName>
        <fullName evidence="9">ABC-type nitrate/sulfonate/bicarbonate transport system permease component</fullName>
    </submittedName>
</protein>
<keyword evidence="2 7" id="KW-0813">Transport</keyword>
<dbReference type="EMBL" id="SLUK01000012">
    <property type="protein sequence ID" value="TCL41870.1"/>
    <property type="molecule type" value="Genomic_DNA"/>
</dbReference>
<evidence type="ECO:0000313" key="10">
    <source>
        <dbReference type="Proteomes" id="UP000294682"/>
    </source>
</evidence>
<dbReference type="RefSeq" id="WP_132085098.1">
    <property type="nucleotide sequence ID" value="NZ_SLUK01000012.1"/>
</dbReference>
<dbReference type="Proteomes" id="UP000294682">
    <property type="component" value="Unassembled WGS sequence"/>
</dbReference>
<evidence type="ECO:0000313" key="9">
    <source>
        <dbReference type="EMBL" id="TCL41870.1"/>
    </source>
</evidence>
<accession>A0A9X8UHG7</accession>
<feature type="transmembrane region" description="Helical" evidence="7">
    <location>
        <begin position="234"/>
        <end position="258"/>
    </location>
</feature>
<evidence type="ECO:0000256" key="1">
    <source>
        <dbReference type="ARBA" id="ARBA00004651"/>
    </source>
</evidence>
<sequence length="274" mass="30655">MKTKGRSRFQLCDLLKVLSIPVLLAVWHLMSLWLGSYRLPNEITVLKGLFTTLFSSEKLNMAGAGDHGFWPHVAATFLKVTAGYTLGSLLGVLAGMLMKMHKRLRYFLHLPIDVLRTVPPIAFVPILFMLLGRSVAVQLAVIVLYSFLTIVVNTMNAIGNVPPIYQRYALTLGASRTRVQRDVILPCILPELLGAFRVGIIWAWGYQVIIEMMGSEHGLGKVFYHTKLMNALDLVLIGVVWVIILAGVTDLLLGLFWGRATRWQEKVKSEAVKR</sequence>
<keyword evidence="6 7" id="KW-0472">Membrane</keyword>
<feature type="transmembrane region" description="Helical" evidence="7">
    <location>
        <begin position="106"/>
        <end position="131"/>
    </location>
</feature>
<evidence type="ECO:0000256" key="6">
    <source>
        <dbReference type="ARBA" id="ARBA00023136"/>
    </source>
</evidence>
<dbReference type="InterPro" id="IPR000515">
    <property type="entry name" value="MetI-like"/>
</dbReference>
<gene>
    <name evidence="9" type="ORF">EDD78_11240</name>
</gene>
<evidence type="ECO:0000256" key="5">
    <source>
        <dbReference type="ARBA" id="ARBA00022989"/>
    </source>
</evidence>
<organism evidence="9 10">
    <name type="scientific">Harryflintia acetispora</name>
    <dbReference type="NCBI Taxonomy" id="1849041"/>
    <lineage>
        <taxon>Bacteria</taxon>
        <taxon>Bacillati</taxon>
        <taxon>Bacillota</taxon>
        <taxon>Clostridia</taxon>
        <taxon>Eubacteriales</taxon>
        <taxon>Oscillospiraceae</taxon>
        <taxon>Harryflintia</taxon>
    </lineage>
</organism>
<keyword evidence="10" id="KW-1185">Reference proteome</keyword>
<keyword evidence="5 7" id="KW-1133">Transmembrane helix</keyword>
<feature type="transmembrane region" description="Helical" evidence="7">
    <location>
        <begin position="12"/>
        <end position="30"/>
    </location>
</feature>
<evidence type="ECO:0000256" key="7">
    <source>
        <dbReference type="RuleBase" id="RU363032"/>
    </source>
</evidence>
<dbReference type="GO" id="GO:0055085">
    <property type="term" value="P:transmembrane transport"/>
    <property type="evidence" value="ECO:0007669"/>
    <property type="project" value="InterPro"/>
</dbReference>
<comment type="caution">
    <text evidence="9">The sequence shown here is derived from an EMBL/GenBank/DDBJ whole genome shotgun (WGS) entry which is preliminary data.</text>
</comment>